<dbReference type="EMBL" id="JACXWY010000012">
    <property type="protein sequence ID" value="MBD3847748.1"/>
    <property type="molecule type" value="Genomic_DNA"/>
</dbReference>
<evidence type="ECO:0000313" key="7">
    <source>
        <dbReference type="Proteomes" id="UP000619295"/>
    </source>
</evidence>
<reference evidence="6" key="1">
    <citation type="submission" date="2020-09" db="EMBL/GenBank/DDBJ databases">
        <title>Bosea spartocytisi sp. nov. a root nodule endophyte of Spartocytisus supranubius in the high mountain ecosystem fo the Teide National Park (Canary Islands, Spain).</title>
        <authorList>
            <person name="Pulido-Suarez L."/>
            <person name="Peix A."/>
            <person name="Igual J.M."/>
            <person name="Socas-Perez N."/>
            <person name="Velazquez E."/>
            <person name="Flores-Felix J.D."/>
            <person name="Leon-Barrios M."/>
        </authorList>
    </citation>
    <scope>NUCLEOTIDE SEQUENCE</scope>
    <source>
        <strain evidence="6">SSUT16</strain>
    </source>
</reference>
<evidence type="ECO:0000256" key="4">
    <source>
        <dbReference type="ARBA" id="ARBA00022842"/>
    </source>
</evidence>
<keyword evidence="7" id="KW-1185">Reference proteome</keyword>
<dbReference type="InterPro" id="IPR047198">
    <property type="entry name" value="DDP-like_NUDIX"/>
</dbReference>
<comment type="caution">
    <text evidence="6">The sequence shown here is derived from an EMBL/GenBank/DDBJ whole genome shotgun (WGS) entry which is preliminary data.</text>
</comment>
<dbReference type="Gene3D" id="3.90.79.10">
    <property type="entry name" value="Nucleoside Triphosphate Pyrophosphohydrolase"/>
    <property type="match status" value="1"/>
</dbReference>
<protein>
    <submittedName>
        <fullName evidence="6">NUDIX hydrolase</fullName>
    </submittedName>
</protein>
<dbReference type="GO" id="GO:0016462">
    <property type="term" value="F:pyrophosphatase activity"/>
    <property type="evidence" value="ECO:0007669"/>
    <property type="project" value="InterPro"/>
</dbReference>
<evidence type="ECO:0000256" key="1">
    <source>
        <dbReference type="ARBA" id="ARBA00001946"/>
    </source>
</evidence>
<dbReference type="AlphaFoldDB" id="A0A927EBB2"/>
<dbReference type="GO" id="GO:0005737">
    <property type="term" value="C:cytoplasm"/>
    <property type="evidence" value="ECO:0007669"/>
    <property type="project" value="TreeGrafter"/>
</dbReference>
<proteinExistence type="predicted"/>
<keyword evidence="2" id="KW-0479">Metal-binding</keyword>
<dbReference type="PANTHER" id="PTHR12629:SF0">
    <property type="entry name" value="DIPHOSPHOINOSITOL-POLYPHOSPHATE DIPHOSPHATASE"/>
    <property type="match status" value="1"/>
</dbReference>
<dbReference type="PANTHER" id="PTHR12629">
    <property type="entry name" value="DIPHOSPHOINOSITOL POLYPHOSPHATE PHOSPHOHYDROLASE"/>
    <property type="match status" value="1"/>
</dbReference>
<keyword evidence="3 6" id="KW-0378">Hydrolase</keyword>
<dbReference type="CDD" id="cd04666">
    <property type="entry name" value="NUDIX_DIPP2_like_Nudt4"/>
    <property type="match status" value="1"/>
</dbReference>
<accession>A0A927EBB2</accession>
<dbReference type="InterPro" id="IPR000086">
    <property type="entry name" value="NUDIX_hydrolase_dom"/>
</dbReference>
<comment type="cofactor">
    <cofactor evidence="1">
        <name>Mg(2+)</name>
        <dbReference type="ChEBI" id="CHEBI:18420"/>
    </cofactor>
</comment>
<dbReference type="GO" id="GO:0046872">
    <property type="term" value="F:metal ion binding"/>
    <property type="evidence" value="ECO:0007669"/>
    <property type="project" value="UniProtKB-KW"/>
</dbReference>
<gene>
    <name evidence="6" type="ORF">IED13_18765</name>
</gene>
<dbReference type="RefSeq" id="WP_112763888.1">
    <property type="nucleotide sequence ID" value="NZ_JACXWY010000012.1"/>
</dbReference>
<keyword evidence="4" id="KW-0460">Magnesium</keyword>
<evidence type="ECO:0000313" key="6">
    <source>
        <dbReference type="EMBL" id="MBD3847748.1"/>
    </source>
</evidence>
<dbReference type="InterPro" id="IPR015797">
    <property type="entry name" value="NUDIX_hydrolase-like_dom_sf"/>
</dbReference>
<feature type="domain" description="Nudix hydrolase" evidence="5">
    <location>
        <begin position="10"/>
        <end position="142"/>
    </location>
</feature>
<sequence>MKKAKRKTGEKRSQIAAVPIRRAADGSMEILLVTSRTTRRWIVPKGWPIKGLKDHDAAAREAYEEAGVIGRIGHEPAGRYSYWKRMSDHFALCEVKLYLLAVEKQLGSFREQHQRDLHWFKLADAADIVDEPELSTAIRKLETLPALAA</sequence>
<dbReference type="Pfam" id="PF00293">
    <property type="entry name" value="NUDIX"/>
    <property type="match status" value="1"/>
</dbReference>
<evidence type="ECO:0000259" key="5">
    <source>
        <dbReference type="PROSITE" id="PS51462"/>
    </source>
</evidence>
<dbReference type="SUPFAM" id="SSF55811">
    <property type="entry name" value="Nudix"/>
    <property type="match status" value="1"/>
</dbReference>
<organism evidence="6 7">
    <name type="scientific">Bosea spartocytisi</name>
    <dbReference type="NCBI Taxonomy" id="2773451"/>
    <lineage>
        <taxon>Bacteria</taxon>
        <taxon>Pseudomonadati</taxon>
        <taxon>Pseudomonadota</taxon>
        <taxon>Alphaproteobacteria</taxon>
        <taxon>Hyphomicrobiales</taxon>
        <taxon>Boseaceae</taxon>
        <taxon>Bosea</taxon>
    </lineage>
</organism>
<dbReference type="PROSITE" id="PS51462">
    <property type="entry name" value="NUDIX"/>
    <property type="match status" value="1"/>
</dbReference>
<name>A0A927EBB2_9HYPH</name>
<evidence type="ECO:0000256" key="3">
    <source>
        <dbReference type="ARBA" id="ARBA00022801"/>
    </source>
</evidence>
<dbReference type="Proteomes" id="UP000619295">
    <property type="component" value="Unassembled WGS sequence"/>
</dbReference>
<evidence type="ECO:0000256" key="2">
    <source>
        <dbReference type="ARBA" id="ARBA00022723"/>
    </source>
</evidence>